<reference evidence="1 3" key="2">
    <citation type="journal article" date="2014" name="BMC Genomics">
        <title>An improved genome release (version Mt4.0) for the model legume Medicago truncatula.</title>
        <authorList>
            <person name="Tang H."/>
            <person name="Krishnakumar V."/>
            <person name="Bidwell S."/>
            <person name="Rosen B."/>
            <person name="Chan A."/>
            <person name="Zhou S."/>
            <person name="Gentzbittel L."/>
            <person name="Childs K.L."/>
            <person name="Yandell M."/>
            <person name="Gundlach H."/>
            <person name="Mayer K.F."/>
            <person name="Schwartz D.C."/>
            <person name="Town C.D."/>
        </authorList>
    </citation>
    <scope>GENOME REANNOTATION</scope>
    <source>
        <strain evidence="1">A17</strain>
        <strain evidence="2 3">cv. Jemalong A17</strain>
    </source>
</reference>
<reference evidence="1 3" key="1">
    <citation type="journal article" date="2011" name="Nature">
        <title>The Medicago genome provides insight into the evolution of rhizobial symbioses.</title>
        <authorList>
            <person name="Young N.D."/>
            <person name="Debelle F."/>
            <person name="Oldroyd G.E."/>
            <person name="Geurts R."/>
            <person name="Cannon S.B."/>
            <person name="Udvardi M.K."/>
            <person name="Benedito V.A."/>
            <person name="Mayer K.F."/>
            <person name="Gouzy J."/>
            <person name="Schoof H."/>
            <person name="Van de Peer Y."/>
            <person name="Proost S."/>
            <person name="Cook D.R."/>
            <person name="Meyers B.C."/>
            <person name="Spannagl M."/>
            <person name="Cheung F."/>
            <person name="De Mita S."/>
            <person name="Krishnakumar V."/>
            <person name="Gundlach H."/>
            <person name="Zhou S."/>
            <person name="Mudge J."/>
            <person name="Bharti A.K."/>
            <person name="Murray J.D."/>
            <person name="Naoumkina M.A."/>
            <person name="Rosen B."/>
            <person name="Silverstein K.A."/>
            <person name="Tang H."/>
            <person name="Rombauts S."/>
            <person name="Zhao P.X."/>
            <person name="Zhou P."/>
            <person name="Barbe V."/>
            <person name="Bardou P."/>
            <person name="Bechner M."/>
            <person name="Bellec A."/>
            <person name="Berger A."/>
            <person name="Berges H."/>
            <person name="Bidwell S."/>
            <person name="Bisseling T."/>
            <person name="Choisne N."/>
            <person name="Couloux A."/>
            <person name="Denny R."/>
            <person name="Deshpande S."/>
            <person name="Dai X."/>
            <person name="Doyle J.J."/>
            <person name="Dudez A.M."/>
            <person name="Farmer A.D."/>
            <person name="Fouteau S."/>
            <person name="Franken C."/>
            <person name="Gibelin C."/>
            <person name="Gish J."/>
            <person name="Goldstein S."/>
            <person name="Gonzalez A.J."/>
            <person name="Green P.J."/>
            <person name="Hallab A."/>
            <person name="Hartog M."/>
            <person name="Hua A."/>
            <person name="Humphray S.J."/>
            <person name="Jeong D.H."/>
            <person name="Jing Y."/>
            <person name="Jocker A."/>
            <person name="Kenton S.M."/>
            <person name="Kim D.J."/>
            <person name="Klee K."/>
            <person name="Lai H."/>
            <person name="Lang C."/>
            <person name="Lin S."/>
            <person name="Macmil S.L."/>
            <person name="Magdelenat G."/>
            <person name="Matthews L."/>
            <person name="McCorrison J."/>
            <person name="Monaghan E.L."/>
            <person name="Mun J.H."/>
            <person name="Najar F.Z."/>
            <person name="Nicholson C."/>
            <person name="Noirot C."/>
            <person name="O'Bleness M."/>
            <person name="Paule C.R."/>
            <person name="Poulain J."/>
            <person name="Prion F."/>
            <person name="Qin B."/>
            <person name="Qu C."/>
            <person name="Retzel E.F."/>
            <person name="Riddle C."/>
            <person name="Sallet E."/>
            <person name="Samain S."/>
            <person name="Samson N."/>
            <person name="Sanders I."/>
            <person name="Saurat O."/>
            <person name="Scarpelli C."/>
            <person name="Schiex T."/>
            <person name="Segurens B."/>
            <person name="Severin A.J."/>
            <person name="Sherrier D.J."/>
            <person name="Shi R."/>
            <person name="Sims S."/>
            <person name="Singer S.R."/>
            <person name="Sinharoy S."/>
            <person name="Sterck L."/>
            <person name="Viollet A."/>
            <person name="Wang B.B."/>
            <person name="Wang K."/>
            <person name="Wang M."/>
            <person name="Wang X."/>
            <person name="Warfsmann J."/>
            <person name="Weissenbach J."/>
            <person name="White D.D."/>
            <person name="White J.D."/>
            <person name="Wiley G.B."/>
            <person name="Wincker P."/>
            <person name="Xing Y."/>
            <person name="Yang L."/>
            <person name="Yao Z."/>
            <person name="Ying F."/>
            <person name="Zhai J."/>
            <person name="Zhou L."/>
            <person name="Zuber A."/>
            <person name="Denarie J."/>
            <person name="Dixon R.A."/>
            <person name="May G.D."/>
            <person name="Schwartz D.C."/>
            <person name="Rogers J."/>
            <person name="Quetier F."/>
            <person name="Town C.D."/>
            <person name="Roe B.A."/>
        </authorList>
    </citation>
    <scope>NUCLEOTIDE SEQUENCE [LARGE SCALE GENOMIC DNA]</scope>
    <source>
        <strain evidence="1">A17</strain>
        <strain evidence="2 3">cv. Jemalong A17</strain>
    </source>
</reference>
<dbReference type="Proteomes" id="UP000002051">
    <property type="component" value="Unassembled WGS sequence"/>
</dbReference>
<name>A0A072THD1_MEDTR</name>
<gene>
    <name evidence="1" type="ORF">MTR_0088s0030</name>
</gene>
<evidence type="ECO:0000313" key="2">
    <source>
        <dbReference type="EnsemblPlants" id="KEH16817"/>
    </source>
</evidence>
<evidence type="ECO:0000313" key="1">
    <source>
        <dbReference type="EMBL" id="KEH16817.1"/>
    </source>
</evidence>
<proteinExistence type="predicted"/>
<accession>A0A072THD1</accession>
<sequence>MQSHTCTASRTLSFRCDSVPLDAIRSRSLSCLVHRRPFPALVSLGCYIRKLKIKCGESAEASKVNWVK</sequence>
<organism evidence="1 3">
    <name type="scientific">Medicago truncatula</name>
    <name type="common">Barrel medic</name>
    <name type="synonym">Medicago tribuloides</name>
    <dbReference type="NCBI Taxonomy" id="3880"/>
    <lineage>
        <taxon>Eukaryota</taxon>
        <taxon>Viridiplantae</taxon>
        <taxon>Streptophyta</taxon>
        <taxon>Embryophyta</taxon>
        <taxon>Tracheophyta</taxon>
        <taxon>Spermatophyta</taxon>
        <taxon>Magnoliopsida</taxon>
        <taxon>eudicotyledons</taxon>
        <taxon>Gunneridae</taxon>
        <taxon>Pentapetalae</taxon>
        <taxon>rosids</taxon>
        <taxon>fabids</taxon>
        <taxon>Fabales</taxon>
        <taxon>Fabaceae</taxon>
        <taxon>Papilionoideae</taxon>
        <taxon>50 kb inversion clade</taxon>
        <taxon>NPAAA clade</taxon>
        <taxon>Hologalegina</taxon>
        <taxon>IRL clade</taxon>
        <taxon>Trifolieae</taxon>
        <taxon>Medicago</taxon>
    </lineage>
</organism>
<dbReference type="HOGENOM" id="CLU_2797861_0_0_1"/>
<keyword evidence="3" id="KW-1185">Reference proteome</keyword>
<protein>
    <submittedName>
        <fullName evidence="1 2">Uncharacterized protein</fullName>
    </submittedName>
</protein>
<evidence type="ECO:0000313" key="3">
    <source>
        <dbReference type="Proteomes" id="UP000002051"/>
    </source>
</evidence>
<dbReference type="AlphaFoldDB" id="A0A072THD1"/>
<dbReference type="EnsemblPlants" id="KEH16817">
    <property type="protein sequence ID" value="KEH16817"/>
    <property type="gene ID" value="MTR_0088s0030"/>
</dbReference>
<reference evidence="2" key="3">
    <citation type="submission" date="2015-06" db="UniProtKB">
        <authorList>
            <consortium name="EnsemblPlants"/>
        </authorList>
    </citation>
    <scope>IDENTIFICATION</scope>
    <source>
        <strain evidence="2">cv. Jemalong A17</strain>
    </source>
</reference>
<dbReference type="EMBL" id="KL402813">
    <property type="protein sequence ID" value="KEH16817.1"/>
    <property type="molecule type" value="Genomic_DNA"/>
</dbReference>